<reference evidence="1 2" key="1">
    <citation type="submission" date="2019-01" db="EMBL/GenBank/DDBJ databases">
        <title>Sinorhodobacter populi sp. nov. isolated from the symptomatic bark tissue of Populus euramericana canker.</title>
        <authorList>
            <person name="Xu G."/>
        </authorList>
    </citation>
    <scope>NUCLEOTIDE SEQUENCE [LARGE SCALE GENOMIC DNA]</scope>
    <source>
        <strain evidence="1 2">2D-5</strain>
    </source>
</reference>
<dbReference type="EMBL" id="SAUW01000004">
    <property type="protein sequence ID" value="RWR13799.1"/>
    <property type="molecule type" value="Genomic_DNA"/>
</dbReference>
<name>A0A443J050_9RHOB</name>
<organism evidence="1 2">
    <name type="scientific">Paenirhodobacter populi</name>
    <dbReference type="NCBI Taxonomy" id="2306993"/>
    <lineage>
        <taxon>Bacteria</taxon>
        <taxon>Pseudomonadati</taxon>
        <taxon>Pseudomonadota</taxon>
        <taxon>Alphaproteobacteria</taxon>
        <taxon>Rhodobacterales</taxon>
        <taxon>Rhodobacter group</taxon>
        <taxon>Paenirhodobacter</taxon>
    </lineage>
</organism>
<dbReference type="RefSeq" id="WP_128269082.1">
    <property type="nucleotide sequence ID" value="NZ_SAUW01000004.1"/>
</dbReference>
<dbReference type="AlphaFoldDB" id="A0A443J050"/>
<keyword evidence="2" id="KW-1185">Reference proteome</keyword>
<gene>
    <name evidence="1" type="ORF">D2T33_05215</name>
</gene>
<reference evidence="1 2" key="2">
    <citation type="submission" date="2019-01" db="EMBL/GenBank/DDBJ databases">
        <authorList>
            <person name="Li Y."/>
        </authorList>
    </citation>
    <scope>NUCLEOTIDE SEQUENCE [LARGE SCALE GENOMIC DNA]</scope>
    <source>
        <strain evidence="1 2">2D-5</strain>
    </source>
</reference>
<evidence type="ECO:0000313" key="2">
    <source>
        <dbReference type="Proteomes" id="UP000285710"/>
    </source>
</evidence>
<evidence type="ECO:0000313" key="1">
    <source>
        <dbReference type="EMBL" id="RWR13799.1"/>
    </source>
</evidence>
<accession>A0A443J050</accession>
<proteinExistence type="predicted"/>
<protein>
    <submittedName>
        <fullName evidence="1">Uncharacterized protein</fullName>
    </submittedName>
</protein>
<comment type="caution">
    <text evidence="1">The sequence shown here is derived from an EMBL/GenBank/DDBJ whole genome shotgun (WGS) entry which is preliminary data.</text>
</comment>
<sequence>MNAIDETTKQAIRVLGQLDHIRSIAIGARTHNERADLVRRADLLVGRSRKLGELMREGAGVRAARGRKPVFGGRP</sequence>
<dbReference type="Proteomes" id="UP000285710">
    <property type="component" value="Unassembled WGS sequence"/>
</dbReference>